<keyword evidence="2" id="KW-0732">Signal</keyword>
<feature type="chain" id="PRO_5047543584" evidence="2">
    <location>
        <begin position="23"/>
        <end position="668"/>
    </location>
</feature>
<dbReference type="SUPFAM" id="SSF53474">
    <property type="entry name" value="alpha/beta-Hydrolases"/>
    <property type="match status" value="1"/>
</dbReference>
<name>A0ABW9UVY7_9SPHN</name>
<evidence type="ECO:0000313" key="4">
    <source>
        <dbReference type="EMBL" id="MXO68318.1"/>
    </source>
</evidence>
<keyword evidence="1 4" id="KW-0378">Hydrolase</keyword>
<dbReference type="Gene3D" id="3.40.50.1820">
    <property type="entry name" value="alpha/beta hydrolase"/>
    <property type="match status" value="1"/>
</dbReference>
<dbReference type="InterPro" id="IPR029058">
    <property type="entry name" value="AB_hydrolase_fold"/>
</dbReference>
<dbReference type="SUPFAM" id="SSF82171">
    <property type="entry name" value="DPP6 N-terminal domain-like"/>
    <property type="match status" value="1"/>
</dbReference>
<sequence>MRIRGAMAAAAAAMAIAAPAVAESGTGAESGEEAARLFGARQSVEYLSLSPSGTKIAYIAPHRDSGEILYVVDLEGDPMPRAIASNSEPKLDLHRCDWATDDRLVCRFYGIAERTEAMVGFTRMIAIGADGSDVDLLSRSNSWRALGPRQDGGTILALDVEGSEDKILMTRQWVEESGADTRLANRDGGLGVEEVDIHTQSRRRVERPDDGAARYIADENGRVRIKVRRPLDSLGRMAESASYYYRTRDSDSWERLDPPTDGDDFFAEFYPVAVDTAKDVVYGFGEVDGYDAVFTVALDGSGRREKVLGRSDVDVDQLITIGRRNRVVGASYATEKREVVYFDPELAALAGSLSAALPGEPLIDIIDANADESKLMIVASSDVDPGMSYLLDRATGQLNPILPLREQLDGRTMATMSHVRFPAADGTMIPGYLTMPVGAEDGRDLPAVVLPHGGPGARDEWGFDWIVQFLAARGYAVLQPNFRGSAGYGSAWFGRNGFQAWETAVGDVNDAGRWLVAEGIADPDRLAIAGWSYGGYAALQSQVLDPALYKAVVAIAPVTDLDQLREESRAFTNYGIVDAFIGNGPHVRAGSPALNAERFAAPVLLFHGTLDQNVGVRQSRRMADRLEDAGKTVTYIEFDDLAHSLVASSARQRMLREIDAFLAASLER</sequence>
<dbReference type="Proteomes" id="UP000444401">
    <property type="component" value="Unassembled WGS sequence"/>
</dbReference>
<feature type="signal peptide" evidence="2">
    <location>
        <begin position="1"/>
        <end position="22"/>
    </location>
</feature>
<accession>A0ABW9UVY7</accession>
<feature type="domain" description="Peptidase S9 prolyl oligopeptidase catalytic" evidence="3">
    <location>
        <begin position="461"/>
        <end position="666"/>
    </location>
</feature>
<evidence type="ECO:0000256" key="2">
    <source>
        <dbReference type="SAM" id="SignalP"/>
    </source>
</evidence>
<protein>
    <submittedName>
        <fullName evidence="4">Alpha/beta fold hydrolase</fullName>
    </submittedName>
</protein>
<dbReference type="GO" id="GO:0016787">
    <property type="term" value="F:hydrolase activity"/>
    <property type="evidence" value="ECO:0007669"/>
    <property type="project" value="UniProtKB-KW"/>
</dbReference>
<dbReference type="Gene3D" id="2.120.10.60">
    <property type="entry name" value="Tricorn protease N-terminal domain"/>
    <property type="match status" value="1"/>
</dbReference>
<proteinExistence type="predicted"/>
<gene>
    <name evidence="4" type="ORF">GRI72_05695</name>
</gene>
<dbReference type="PANTHER" id="PTHR42776">
    <property type="entry name" value="SERINE PEPTIDASE S9 FAMILY MEMBER"/>
    <property type="match status" value="1"/>
</dbReference>
<dbReference type="EMBL" id="WTYO01000002">
    <property type="protein sequence ID" value="MXO68318.1"/>
    <property type="molecule type" value="Genomic_DNA"/>
</dbReference>
<dbReference type="Pfam" id="PF00326">
    <property type="entry name" value="Peptidase_S9"/>
    <property type="match status" value="1"/>
</dbReference>
<organism evidence="4 5">
    <name type="scientific">Pelagerythrobacter marinus</name>
    <dbReference type="NCBI Taxonomy" id="538382"/>
    <lineage>
        <taxon>Bacteria</taxon>
        <taxon>Pseudomonadati</taxon>
        <taxon>Pseudomonadota</taxon>
        <taxon>Alphaproteobacteria</taxon>
        <taxon>Sphingomonadales</taxon>
        <taxon>Erythrobacteraceae</taxon>
        <taxon>Pelagerythrobacter</taxon>
    </lineage>
</organism>
<reference evidence="4 5" key="1">
    <citation type="submission" date="2019-12" db="EMBL/GenBank/DDBJ databases">
        <title>Genomic-based taxomic classification of the family Erythrobacteraceae.</title>
        <authorList>
            <person name="Xu L."/>
        </authorList>
    </citation>
    <scope>NUCLEOTIDE SEQUENCE [LARGE SCALE GENOMIC DNA]</scope>
    <source>
        <strain evidence="4 5">H32</strain>
    </source>
</reference>
<dbReference type="InterPro" id="IPR001375">
    <property type="entry name" value="Peptidase_S9_cat"/>
</dbReference>
<evidence type="ECO:0000256" key="1">
    <source>
        <dbReference type="ARBA" id="ARBA00022801"/>
    </source>
</evidence>
<dbReference type="PANTHER" id="PTHR42776:SF27">
    <property type="entry name" value="DIPEPTIDYL PEPTIDASE FAMILY MEMBER 6"/>
    <property type="match status" value="1"/>
</dbReference>
<keyword evidence="5" id="KW-1185">Reference proteome</keyword>
<evidence type="ECO:0000259" key="3">
    <source>
        <dbReference type="Pfam" id="PF00326"/>
    </source>
</evidence>
<comment type="caution">
    <text evidence="4">The sequence shown here is derived from an EMBL/GenBank/DDBJ whole genome shotgun (WGS) entry which is preliminary data.</text>
</comment>
<evidence type="ECO:0000313" key="5">
    <source>
        <dbReference type="Proteomes" id="UP000444401"/>
    </source>
</evidence>